<evidence type="ECO:0000256" key="3">
    <source>
        <dbReference type="ARBA" id="ARBA00022898"/>
    </source>
</evidence>
<evidence type="ECO:0000313" key="11">
    <source>
        <dbReference type="Proteomes" id="UP000683291"/>
    </source>
</evidence>
<dbReference type="CDD" id="cd00622">
    <property type="entry name" value="PLPDE_III_ODC"/>
    <property type="match status" value="1"/>
</dbReference>
<accession>A0A975JCI8</accession>
<keyword evidence="3 8" id="KW-0663">Pyridoxal phosphate</keyword>
<evidence type="ECO:0000256" key="7">
    <source>
        <dbReference type="ARBA" id="ARBA00049127"/>
    </source>
</evidence>
<dbReference type="InterPro" id="IPR009006">
    <property type="entry name" value="Ala_racemase/Decarboxylase_C"/>
</dbReference>
<name>A0A975JCI8_9RHOB</name>
<dbReference type="EMBL" id="CP073581">
    <property type="protein sequence ID" value="QUJ75837.1"/>
    <property type="molecule type" value="Genomic_DNA"/>
</dbReference>
<comment type="cofactor">
    <cofactor evidence="1 8">
        <name>pyridoxal 5'-phosphate</name>
        <dbReference type="ChEBI" id="CHEBI:597326"/>
    </cofactor>
</comment>
<dbReference type="InterPro" id="IPR002433">
    <property type="entry name" value="Orn_de-COase"/>
</dbReference>
<dbReference type="PANTHER" id="PTHR11482:SF6">
    <property type="entry name" value="ORNITHINE DECARBOXYLASE 1-RELATED"/>
    <property type="match status" value="1"/>
</dbReference>
<organism evidence="10 11">
    <name type="scientific">Sulfitobacter albidus</name>
    <dbReference type="NCBI Taxonomy" id="2829501"/>
    <lineage>
        <taxon>Bacteria</taxon>
        <taxon>Pseudomonadati</taxon>
        <taxon>Pseudomonadota</taxon>
        <taxon>Alphaproteobacteria</taxon>
        <taxon>Rhodobacterales</taxon>
        <taxon>Roseobacteraceae</taxon>
        <taxon>Sulfitobacter</taxon>
    </lineage>
</organism>
<dbReference type="PRINTS" id="PR01182">
    <property type="entry name" value="ORNDCRBXLASE"/>
</dbReference>
<dbReference type="KEGG" id="sual:KDD17_12935"/>
<dbReference type="EC" id="4.1.1.17" evidence="6"/>
<dbReference type="GO" id="GO:0004586">
    <property type="term" value="F:ornithine decarboxylase activity"/>
    <property type="evidence" value="ECO:0007669"/>
    <property type="project" value="UniProtKB-EC"/>
</dbReference>
<dbReference type="AlphaFoldDB" id="A0A975JCI8"/>
<sequence>MTMNAPLTGALGAARPVFADAATAYIAANDFDRPTLVVDRARVVQNYDALAAGLGRAFIHYAVKANPEPQIIRALVRRGSGFDCASRGEIELCLSQGAPVAKISFGNTIKRGSDIAFAYGVGVRLFAADSVGELDKIARHAPGARVYLRVIVENSLADWPLSRKFGCAPSSLPDLLDHAVAVGLVPYGLSFHVGSQTREAAFWNPVLDDVAELWHAARAAGHDLQLLNIGGGFPAFYGQPVQAPRAYAAAVMAAIAARFGDVPQVMAEPGRGLVADAGHIVAEVMLVSRKAEDDLHRWVYLDIGRFSGLAETEGEAIRYRITTPHDGGPTGPCVMAGPSCDSADILYERVPVQLPLALRDGDRVLIRNCGAYTSAYSSVGFNGFPPLDVVVL</sequence>
<evidence type="ECO:0000259" key="9">
    <source>
        <dbReference type="Pfam" id="PF02784"/>
    </source>
</evidence>
<dbReference type="Gene3D" id="2.40.37.10">
    <property type="entry name" value="Lyase, Ornithine Decarboxylase, Chain A, domain 1"/>
    <property type="match status" value="1"/>
</dbReference>
<dbReference type="FunFam" id="3.20.20.10:FF:000008">
    <property type="entry name" value="Ornithine decarboxylase"/>
    <property type="match status" value="1"/>
</dbReference>
<dbReference type="InterPro" id="IPR029066">
    <property type="entry name" value="PLP-binding_barrel"/>
</dbReference>
<comment type="pathway">
    <text evidence="5">Amine and polyamine biosynthesis; putrescine biosynthesis via L-ornithine pathway; putrescine from L-ornithine: step 1/1.</text>
</comment>
<protein>
    <recommendedName>
        <fullName evidence="6">ornithine decarboxylase</fullName>
        <ecNumber evidence="6">4.1.1.17</ecNumber>
    </recommendedName>
</protein>
<dbReference type="Gene3D" id="3.20.20.10">
    <property type="entry name" value="Alanine racemase"/>
    <property type="match status" value="1"/>
</dbReference>
<keyword evidence="4" id="KW-0456">Lyase</keyword>
<dbReference type="GO" id="GO:0005737">
    <property type="term" value="C:cytoplasm"/>
    <property type="evidence" value="ECO:0007669"/>
    <property type="project" value="TreeGrafter"/>
</dbReference>
<dbReference type="InterPro" id="IPR022657">
    <property type="entry name" value="De-COase2_CS"/>
</dbReference>
<dbReference type="PROSITE" id="PS00879">
    <property type="entry name" value="ODR_DC_2_2"/>
    <property type="match status" value="1"/>
</dbReference>
<reference evidence="10" key="1">
    <citation type="submission" date="2021-04" db="EMBL/GenBank/DDBJ databases">
        <title>Complete genome sequence for Sulfitobacter sp. strain JK7-1.</title>
        <authorList>
            <person name="Park S.-J."/>
        </authorList>
    </citation>
    <scope>NUCLEOTIDE SEQUENCE</scope>
    <source>
        <strain evidence="10">JK7-1</strain>
    </source>
</reference>
<feature type="domain" description="Orn/DAP/Arg decarboxylase 2 N-terminal" evidence="9">
    <location>
        <begin position="41"/>
        <end position="275"/>
    </location>
</feature>
<feature type="active site" description="Proton donor" evidence="8">
    <location>
        <position position="340"/>
    </location>
</feature>
<evidence type="ECO:0000256" key="5">
    <source>
        <dbReference type="ARBA" id="ARBA00034115"/>
    </source>
</evidence>
<dbReference type="PROSITE" id="PS00878">
    <property type="entry name" value="ODR_DC_2_1"/>
    <property type="match status" value="1"/>
</dbReference>
<comment type="similarity">
    <text evidence="2">Belongs to the Orn/Lys/Arg decarboxylase class-II family.</text>
</comment>
<dbReference type="Pfam" id="PF02784">
    <property type="entry name" value="Orn_Arg_deC_N"/>
    <property type="match status" value="1"/>
</dbReference>
<evidence type="ECO:0000313" key="10">
    <source>
        <dbReference type="EMBL" id="QUJ75837.1"/>
    </source>
</evidence>
<dbReference type="SUPFAM" id="SSF50621">
    <property type="entry name" value="Alanine racemase C-terminal domain-like"/>
    <property type="match status" value="1"/>
</dbReference>
<evidence type="ECO:0000256" key="6">
    <source>
        <dbReference type="ARBA" id="ARBA00034138"/>
    </source>
</evidence>
<evidence type="ECO:0000256" key="4">
    <source>
        <dbReference type="ARBA" id="ARBA00023239"/>
    </source>
</evidence>
<feature type="modified residue" description="N6-(pyridoxal phosphate)lysine" evidence="8">
    <location>
        <position position="64"/>
    </location>
</feature>
<evidence type="ECO:0000256" key="8">
    <source>
        <dbReference type="PIRSR" id="PIRSR600183-50"/>
    </source>
</evidence>
<evidence type="ECO:0000256" key="1">
    <source>
        <dbReference type="ARBA" id="ARBA00001933"/>
    </source>
</evidence>
<dbReference type="RefSeq" id="WP_212704037.1">
    <property type="nucleotide sequence ID" value="NZ_CP073581.1"/>
</dbReference>
<gene>
    <name evidence="10" type="ORF">KDD17_12935</name>
</gene>
<dbReference type="InterPro" id="IPR022644">
    <property type="entry name" value="De-COase2_N"/>
</dbReference>
<dbReference type="InterPro" id="IPR022653">
    <property type="entry name" value="De-COase2_pyr-phos_BS"/>
</dbReference>
<dbReference type="SUPFAM" id="SSF51419">
    <property type="entry name" value="PLP-binding barrel"/>
    <property type="match status" value="1"/>
</dbReference>
<dbReference type="GO" id="GO:0033387">
    <property type="term" value="P:putrescine biosynthetic process from arginine, via ornithine"/>
    <property type="evidence" value="ECO:0007669"/>
    <property type="project" value="TreeGrafter"/>
</dbReference>
<proteinExistence type="inferred from homology"/>
<dbReference type="InterPro" id="IPR000183">
    <property type="entry name" value="Orn/DAP/Arg_de-COase"/>
</dbReference>
<keyword evidence="11" id="KW-1185">Reference proteome</keyword>
<dbReference type="PANTHER" id="PTHR11482">
    <property type="entry name" value="ARGININE/DIAMINOPIMELATE/ORNITHINE DECARBOXYLASE"/>
    <property type="match status" value="1"/>
</dbReference>
<comment type="catalytic activity">
    <reaction evidence="7">
        <text>L-ornithine + H(+) = putrescine + CO2</text>
        <dbReference type="Rhea" id="RHEA:22964"/>
        <dbReference type="ChEBI" id="CHEBI:15378"/>
        <dbReference type="ChEBI" id="CHEBI:16526"/>
        <dbReference type="ChEBI" id="CHEBI:46911"/>
        <dbReference type="ChEBI" id="CHEBI:326268"/>
        <dbReference type="EC" id="4.1.1.17"/>
    </reaction>
</comment>
<dbReference type="Proteomes" id="UP000683291">
    <property type="component" value="Chromosome 1"/>
</dbReference>
<dbReference type="PRINTS" id="PR01179">
    <property type="entry name" value="ODADCRBXLASE"/>
</dbReference>
<evidence type="ECO:0000256" key="2">
    <source>
        <dbReference type="ARBA" id="ARBA00008872"/>
    </source>
</evidence>
<dbReference type="FunFam" id="2.40.37.10:FF:000004">
    <property type="entry name" value="Ornithine decarboxylase"/>
    <property type="match status" value="1"/>
</dbReference>